<organism evidence="4 5">
    <name type="scientific">Plasmodium gonderi</name>
    <dbReference type="NCBI Taxonomy" id="77519"/>
    <lineage>
        <taxon>Eukaryota</taxon>
        <taxon>Sar</taxon>
        <taxon>Alveolata</taxon>
        <taxon>Apicomplexa</taxon>
        <taxon>Aconoidasida</taxon>
        <taxon>Haemosporida</taxon>
        <taxon>Plasmodiidae</taxon>
        <taxon>Plasmodium</taxon>
        <taxon>Plasmodium (Plasmodium)</taxon>
    </lineage>
</organism>
<dbReference type="RefSeq" id="XP_028543845.1">
    <property type="nucleotide sequence ID" value="XM_028688044.1"/>
</dbReference>
<gene>
    <name evidence="4" type="ORF">PGO_100090</name>
</gene>
<dbReference type="EMBL" id="BDQF01000011">
    <property type="protein sequence ID" value="GAW81256.1"/>
    <property type="molecule type" value="Genomic_DNA"/>
</dbReference>
<dbReference type="Proteomes" id="UP000195521">
    <property type="component" value="Unassembled WGS sequence"/>
</dbReference>
<feature type="transmembrane region" description="Helical" evidence="1">
    <location>
        <begin position="195"/>
        <end position="219"/>
    </location>
</feature>
<accession>A0A1Y1JFI4</accession>
<feature type="transmembrane region" description="Helical" evidence="1">
    <location>
        <begin position="341"/>
        <end position="361"/>
    </location>
</feature>
<dbReference type="AlphaFoldDB" id="A0A1Y1JFI4"/>
<feature type="transmembrane region" description="Helical" evidence="1">
    <location>
        <begin position="679"/>
        <end position="696"/>
    </location>
</feature>
<proteinExistence type="predicted"/>
<dbReference type="InterPro" id="IPR011641">
    <property type="entry name" value="Tyr-kin_ephrin_A/B_rcpt-like"/>
</dbReference>
<evidence type="ECO:0000313" key="4">
    <source>
        <dbReference type="EMBL" id="GAW81256.1"/>
    </source>
</evidence>
<keyword evidence="5" id="KW-1185">Reference proteome</keyword>
<feature type="transmembrane region" description="Helical" evidence="1">
    <location>
        <begin position="240"/>
        <end position="260"/>
    </location>
</feature>
<feature type="transmembrane region" description="Helical" evidence="1">
    <location>
        <begin position="493"/>
        <end position="519"/>
    </location>
</feature>
<feature type="signal peptide" evidence="2">
    <location>
        <begin position="1"/>
        <end position="21"/>
    </location>
</feature>
<evidence type="ECO:0000256" key="1">
    <source>
        <dbReference type="SAM" id="Phobius"/>
    </source>
</evidence>
<dbReference type="Gene3D" id="2.10.50.10">
    <property type="entry name" value="Tumor Necrosis Factor Receptor, subunit A, domain 2"/>
    <property type="match status" value="1"/>
</dbReference>
<feature type="transmembrane region" description="Helical" evidence="1">
    <location>
        <begin position="546"/>
        <end position="563"/>
    </location>
</feature>
<feature type="transmembrane region" description="Helical" evidence="1">
    <location>
        <begin position="299"/>
        <end position="320"/>
    </location>
</feature>
<dbReference type="CDD" id="cd00185">
    <property type="entry name" value="TNFRSF"/>
    <property type="match status" value="1"/>
</dbReference>
<feature type="transmembrane region" description="Helical" evidence="1">
    <location>
        <begin position="628"/>
        <end position="651"/>
    </location>
</feature>
<dbReference type="Pfam" id="PF07699">
    <property type="entry name" value="Ephrin_rec_like"/>
    <property type="match status" value="1"/>
</dbReference>
<dbReference type="GeneID" id="39747975"/>
<dbReference type="OMA" id="FCNYGEY"/>
<keyword evidence="1" id="KW-1133">Transmembrane helix</keyword>
<feature type="transmembrane region" description="Helical" evidence="1">
    <location>
        <begin position="570"/>
        <end position="593"/>
    </location>
</feature>
<dbReference type="OrthoDB" id="376968at2759"/>
<evidence type="ECO:0000256" key="2">
    <source>
        <dbReference type="SAM" id="SignalP"/>
    </source>
</evidence>
<keyword evidence="1" id="KW-0472">Membrane</keyword>
<feature type="transmembrane region" description="Helical" evidence="1">
    <location>
        <begin position="449"/>
        <end position="472"/>
    </location>
</feature>
<keyword evidence="2" id="KW-0732">Signal</keyword>
<reference evidence="5" key="1">
    <citation type="submission" date="2017-04" db="EMBL/GenBank/DDBJ databases">
        <title>Plasmodium gonderi genome.</title>
        <authorList>
            <person name="Arisue N."/>
            <person name="Honma H."/>
            <person name="Kawai S."/>
            <person name="Tougan T."/>
            <person name="Tanabe K."/>
            <person name="Horii T."/>
        </authorList>
    </citation>
    <scope>NUCLEOTIDE SEQUENCE [LARGE SCALE GENOMIC DNA]</scope>
    <source>
        <strain evidence="5">ATCC 30045</strain>
    </source>
</reference>
<keyword evidence="1" id="KW-0812">Transmembrane</keyword>
<comment type="caution">
    <text evidence="4">The sequence shown here is derived from an EMBL/GenBank/DDBJ whole genome shotgun (WGS) entry which is preliminary data.</text>
</comment>
<sequence>MKRNIIFFFYLACCLLPHLWCTSIFCNYGEYFKNNKCYPCPENTYTSHRNSESCFSCPAGSFNNKRSSKFIYDCSCDNSFYLNYVGNRCDKCSDLGSNFYCKKNLSELHVDNFESFFKHKNDITFNYFDSCVVKEDKTNVYPFMNNIYIYCKNPNVCLDACGRCSENHEGFMCNNCVQNYHKNIYLKYSICRKCYHIIFIVFFIGIYFFLSLFFFLILFKCINVSLYFYHLGIYKKGTIYFLHYFREFVFYLSLILLLSFSNDLTENERENYTFYEREQTEGSQQLHSGNIKNHYFMNIYMHNVFFDIIKIIYLNFLHFIKLDCLYSGKNYSKLHFTQITFFVSIVIMFIFFTFICNLIFLCGRKCRIRIGVDNEDRNAKEKNESMNKGKRVKNKKNMARNFMDTFIYPLLLHNFTFQNYVNMTIFYDNDIIEFLKISIKICYYQYIQITLYIANSMIMFIFLSSYMCIGLFNYSMSYYDTATLCYNNLHLKIVTFMGIPIISCICFIYYIILFISIYLTPADLKQNYTYKYTYGLHTFLCKQEKYYYYMIKILFINILFLFIMRMDDHLNCLTFLSFGFLFLIFFSIFVNPYIETEMYNIKLENFCFMFLFFFNLQLEQIRLVTYHILLRIILSFITMFIYTFILLYYVYFMLKDVYLYFTLYIKYINRKNESIKENTVASIYSSVGQFYFFYYLKEKMNENIIHIDQNQNILSGEEIHSNVLENYHVEKHCKVMSKKDMDYIYNQCVLISPFIPETIVQLLFITKNINHIIRLKRNNSNVKIYNFLFEHGYIEIQKTPVDRFVTVAAHIYQYSFKGNYILFRAEMIRLFTDLVRYLKCFKDVYIRECVANRIRKKYKIGEIQKQKVKYDENYEQKHINTFLYKLRGSDKNVDDRHQAFSKLFPNAGNAVLKKVYRKNKKRDEYQN</sequence>
<protein>
    <recommendedName>
        <fullName evidence="3">Tyrosine-protein kinase ephrin type A/B receptor-like domain-containing protein</fullName>
    </recommendedName>
</protein>
<name>A0A1Y1JFI4_PLAGO</name>
<dbReference type="SMART" id="SM01411">
    <property type="entry name" value="Ephrin_rec_like"/>
    <property type="match status" value="1"/>
</dbReference>
<feature type="domain" description="Tyrosine-protein kinase ephrin type A/B receptor-like" evidence="3">
    <location>
        <begin position="29"/>
        <end position="74"/>
    </location>
</feature>
<evidence type="ECO:0000259" key="3">
    <source>
        <dbReference type="Pfam" id="PF07699"/>
    </source>
</evidence>
<evidence type="ECO:0000313" key="5">
    <source>
        <dbReference type="Proteomes" id="UP000195521"/>
    </source>
</evidence>
<feature type="chain" id="PRO_5012824332" description="Tyrosine-protein kinase ephrin type A/B receptor-like domain-containing protein" evidence="2">
    <location>
        <begin position="22"/>
        <end position="927"/>
    </location>
</feature>